<evidence type="ECO:0000259" key="1">
    <source>
        <dbReference type="Pfam" id="PF13847"/>
    </source>
</evidence>
<sequence length="295" mass="33516">MYSTLTWLKENTDTTFSYYTKSKEGAWISPYTLPGHEDNAIWNNTTLGKSVLNKYSTTSWETDFLEQLLPSLITSHKLCSDTPLIDLGCGNGRVTYLLHRVGFNKLVGIDLDEMNVNYAASQIPASSLDDIIFMMGNTLHLPFKQQSLSQIFISALPFLTTVFSSIKPLIKQNGKLLYLTSTSLEAALTYALVRNDWEEFVRIMETQTRAAAWENKSIRYTTPIAEAIIMYAEEAGFSLEAQYGIPIFASLIFGALCQQQTLNEDKKEFLYNKLHELASISNRFVRQHLLIFQKE</sequence>
<dbReference type="InterPro" id="IPR025714">
    <property type="entry name" value="Methyltranfer_dom"/>
</dbReference>
<dbReference type="Pfam" id="PF13847">
    <property type="entry name" value="Methyltransf_31"/>
    <property type="match status" value="1"/>
</dbReference>
<dbReference type="HOGENOM" id="CLU_1007582_0_0_7"/>
<dbReference type="EMBL" id="AM180254">
    <property type="protein sequence ID" value="CAJ53914.1"/>
    <property type="molecule type" value="Genomic_DNA"/>
</dbReference>
<evidence type="ECO:0000313" key="2">
    <source>
        <dbReference type="EMBL" id="CAJ53914.1"/>
    </source>
</evidence>
<dbReference type="InterPro" id="IPR029063">
    <property type="entry name" value="SAM-dependent_MTases_sf"/>
</dbReference>
<feature type="domain" description="Methyltransferase" evidence="1">
    <location>
        <begin position="80"/>
        <end position="201"/>
    </location>
</feature>
<dbReference type="KEGG" id="lip:LIB015"/>
<dbReference type="Gene3D" id="3.40.50.150">
    <property type="entry name" value="Vaccinia Virus protein VP39"/>
    <property type="match status" value="1"/>
</dbReference>
<dbReference type="AlphaFoldDB" id="Q1MNZ0"/>
<dbReference type="RefSeq" id="WP_011527310.1">
    <property type="nucleotide sequence ID" value="NC_008013.1"/>
</dbReference>
<dbReference type="CDD" id="cd02440">
    <property type="entry name" value="AdoMet_MTases"/>
    <property type="match status" value="1"/>
</dbReference>
<name>Q1MNZ0_LAWIP</name>
<dbReference type="eggNOG" id="COG2226">
    <property type="taxonomic scope" value="Bacteria"/>
</dbReference>
<dbReference type="SUPFAM" id="SSF53335">
    <property type="entry name" value="S-adenosyl-L-methionine-dependent methyltransferases"/>
    <property type="match status" value="1"/>
</dbReference>
<gene>
    <name evidence="2" type="ordered locus">LIB015</name>
</gene>
<accession>Q1MNZ0</accession>
<protein>
    <submittedName>
        <fullName evidence="2">NA</fullName>
    </submittedName>
</protein>
<keyword evidence="3" id="KW-1185">Reference proteome</keyword>
<organism evidence="2 3">
    <name type="scientific">Lawsonia intracellularis (strain PHE/MN1-00)</name>
    <dbReference type="NCBI Taxonomy" id="363253"/>
    <lineage>
        <taxon>Bacteria</taxon>
        <taxon>Pseudomonadati</taxon>
        <taxon>Thermodesulfobacteriota</taxon>
        <taxon>Desulfovibrionia</taxon>
        <taxon>Desulfovibrionales</taxon>
        <taxon>Desulfovibrionaceae</taxon>
        <taxon>Lawsonia</taxon>
    </lineage>
</organism>
<reference evidence="2 3" key="1">
    <citation type="submission" date="2005-11" db="EMBL/GenBank/DDBJ databases">
        <title>The complete genome sequence of Lawsonia intracellularis: the causative agent of proliferative enteropathy.</title>
        <authorList>
            <person name="Kaur K."/>
            <person name="Zhang Q."/>
            <person name="Beckler D."/>
            <person name="Munir S."/>
            <person name="Li L."/>
            <person name="Kinsley K."/>
            <person name="Herron L."/>
            <person name="Peterson A."/>
            <person name="May B."/>
            <person name="Singh S."/>
            <person name="Gebhart C."/>
            <person name="Kapur V."/>
        </authorList>
    </citation>
    <scope>NUCLEOTIDE SEQUENCE [LARGE SCALE GENOMIC DNA]</scope>
    <source>
        <strain evidence="2 3">PHE/MN1-00</strain>
        <plasmid evidence="3">pLaw2</plasmid>
    </source>
</reference>
<dbReference type="OrthoDB" id="5363250at2"/>
<dbReference type="Proteomes" id="UP000002430">
    <property type="component" value="Plasmid 2"/>
</dbReference>
<geneLocation type="plasmid" evidence="3">
    <name>pLaw2</name>
</geneLocation>
<proteinExistence type="predicted"/>
<keyword evidence="2" id="KW-0614">Plasmid</keyword>
<evidence type="ECO:0000313" key="3">
    <source>
        <dbReference type="Proteomes" id="UP000002430"/>
    </source>
</evidence>